<protein>
    <submittedName>
        <fullName evidence="2">PIF1 DNA helicase/replication A1-like protein, putative</fullName>
    </submittedName>
</protein>
<reference evidence="3" key="3">
    <citation type="submission" date="2015-04" db="UniProtKB">
        <authorList>
            <consortium name="EnsemblPlants"/>
        </authorList>
    </citation>
    <scope>IDENTIFICATION</scope>
    <source>
        <strain evidence="3">cv. Jemalong A17</strain>
    </source>
</reference>
<evidence type="ECO:0000313" key="3">
    <source>
        <dbReference type="EnsemblPlants" id="KEH19854"/>
    </source>
</evidence>
<dbReference type="CDD" id="cd04480">
    <property type="entry name" value="RPA1_DBD_A_like"/>
    <property type="match status" value="1"/>
</dbReference>
<name>A0A072TQV3_MEDTR</name>
<keyword evidence="2" id="KW-0547">Nucleotide-binding</keyword>
<reference evidence="2 4" key="2">
    <citation type="journal article" date="2014" name="BMC Genomics">
        <title>An improved genome release (version Mt4.0) for the model legume Medicago truncatula.</title>
        <authorList>
            <person name="Tang H."/>
            <person name="Krishnakumar V."/>
            <person name="Bidwell S."/>
            <person name="Rosen B."/>
            <person name="Chan A."/>
            <person name="Zhou S."/>
            <person name="Gentzbittel L."/>
            <person name="Childs K.L."/>
            <person name="Yandell M."/>
            <person name="Gundlach H."/>
            <person name="Mayer K.F."/>
            <person name="Schwartz D.C."/>
            <person name="Town C.D."/>
        </authorList>
    </citation>
    <scope>GENOME REANNOTATION</scope>
    <source>
        <strain evidence="2">A17</strain>
        <strain evidence="3 4">cv. Jemalong A17</strain>
    </source>
</reference>
<keyword evidence="4" id="KW-1185">Reference proteome</keyword>
<sequence length="93" mass="10834">MEVLVRIVRMWEAPTFLKHDQTNSLEMVLVDEKGCKIHATIQKQLLYLIQAKLIEGKIYKMSFFSVAHSSGSYCTTLHLYKPVFPYEDKDPKL</sequence>
<keyword evidence="2" id="KW-0067">ATP-binding</keyword>
<dbReference type="GO" id="GO:0004386">
    <property type="term" value="F:helicase activity"/>
    <property type="evidence" value="ECO:0007669"/>
    <property type="project" value="UniProtKB-KW"/>
</dbReference>
<organism evidence="2 4">
    <name type="scientific">Medicago truncatula</name>
    <name type="common">Barrel medic</name>
    <name type="synonym">Medicago tribuloides</name>
    <dbReference type="NCBI Taxonomy" id="3880"/>
    <lineage>
        <taxon>Eukaryota</taxon>
        <taxon>Viridiplantae</taxon>
        <taxon>Streptophyta</taxon>
        <taxon>Embryophyta</taxon>
        <taxon>Tracheophyta</taxon>
        <taxon>Spermatophyta</taxon>
        <taxon>Magnoliopsida</taxon>
        <taxon>eudicotyledons</taxon>
        <taxon>Gunneridae</taxon>
        <taxon>Pentapetalae</taxon>
        <taxon>rosids</taxon>
        <taxon>fabids</taxon>
        <taxon>Fabales</taxon>
        <taxon>Fabaceae</taxon>
        <taxon>Papilionoideae</taxon>
        <taxon>50 kb inversion clade</taxon>
        <taxon>NPAAA clade</taxon>
        <taxon>Hologalegina</taxon>
        <taxon>IRL clade</taxon>
        <taxon>Trifolieae</taxon>
        <taxon>Medicago</taxon>
    </lineage>
</organism>
<dbReference type="InterPro" id="IPR003871">
    <property type="entry name" value="RFA1B/D_OB_1st"/>
</dbReference>
<dbReference type="HOGENOM" id="CLU_2403048_0_0_1"/>
<reference evidence="2 4" key="1">
    <citation type="journal article" date="2011" name="Nature">
        <title>The Medicago genome provides insight into the evolution of rhizobial symbioses.</title>
        <authorList>
            <person name="Young N.D."/>
            <person name="Debelle F."/>
            <person name="Oldroyd G.E."/>
            <person name="Geurts R."/>
            <person name="Cannon S.B."/>
            <person name="Udvardi M.K."/>
            <person name="Benedito V.A."/>
            <person name="Mayer K.F."/>
            <person name="Gouzy J."/>
            <person name="Schoof H."/>
            <person name="Van de Peer Y."/>
            <person name="Proost S."/>
            <person name="Cook D.R."/>
            <person name="Meyers B.C."/>
            <person name="Spannagl M."/>
            <person name="Cheung F."/>
            <person name="De Mita S."/>
            <person name="Krishnakumar V."/>
            <person name="Gundlach H."/>
            <person name="Zhou S."/>
            <person name="Mudge J."/>
            <person name="Bharti A.K."/>
            <person name="Murray J.D."/>
            <person name="Naoumkina M.A."/>
            <person name="Rosen B."/>
            <person name="Silverstein K.A."/>
            <person name="Tang H."/>
            <person name="Rombauts S."/>
            <person name="Zhao P.X."/>
            <person name="Zhou P."/>
            <person name="Barbe V."/>
            <person name="Bardou P."/>
            <person name="Bechner M."/>
            <person name="Bellec A."/>
            <person name="Berger A."/>
            <person name="Berges H."/>
            <person name="Bidwell S."/>
            <person name="Bisseling T."/>
            <person name="Choisne N."/>
            <person name="Couloux A."/>
            <person name="Denny R."/>
            <person name="Deshpande S."/>
            <person name="Dai X."/>
            <person name="Doyle J.J."/>
            <person name="Dudez A.M."/>
            <person name="Farmer A.D."/>
            <person name="Fouteau S."/>
            <person name="Franken C."/>
            <person name="Gibelin C."/>
            <person name="Gish J."/>
            <person name="Goldstein S."/>
            <person name="Gonzalez A.J."/>
            <person name="Green P.J."/>
            <person name="Hallab A."/>
            <person name="Hartog M."/>
            <person name="Hua A."/>
            <person name="Humphray S.J."/>
            <person name="Jeong D.H."/>
            <person name="Jing Y."/>
            <person name="Jocker A."/>
            <person name="Kenton S.M."/>
            <person name="Kim D.J."/>
            <person name="Klee K."/>
            <person name="Lai H."/>
            <person name="Lang C."/>
            <person name="Lin S."/>
            <person name="Macmil S.L."/>
            <person name="Magdelenat G."/>
            <person name="Matthews L."/>
            <person name="McCorrison J."/>
            <person name="Monaghan E.L."/>
            <person name="Mun J.H."/>
            <person name="Najar F.Z."/>
            <person name="Nicholson C."/>
            <person name="Noirot C."/>
            <person name="O'Bleness M."/>
            <person name="Paule C.R."/>
            <person name="Poulain J."/>
            <person name="Prion F."/>
            <person name="Qin B."/>
            <person name="Qu C."/>
            <person name="Retzel E.F."/>
            <person name="Riddle C."/>
            <person name="Sallet E."/>
            <person name="Samain S."/>
            <person name="Samson N."/>
            <person name="Sanders I."/>
            <person name="Saurat O."/>
            <person name="Scarpelli C."/>
            <person name="Schiex T."/>
            <person name="Segurens B."/>
            <person name="Severin A.J."/>
            <person name="Sherrier D.J."/>
            <person name="Shi R."/>
            <person name="Sims S."/>
            <person name="Singer S.R."/>
            <person name="Sinharoy S."/>
            <person name="Sterck L."/>
            <person name="Viollet A."/>
            <person name="Wang B.B."/>
            <person name="Wang K."/>
            <person name="Wang M."/>
            <person name="Wang X."/>
            <person name="Warfsmann J."/>
            <person name="Weissenbach J."/>
            <person name="White D.D."/>
            <person name="White J.D."/>
            <person name="Wiley G.B."/>
            <person name="Wincker P."/>
            <person name="Xing Y."/>
            <person name="Yang L."/>
            <person name="Yao Z."/>
            <person name="Ying F."/>
            <person name="Zhai J."/>
            <person name="Zhou L."/>
            <person name="Zuber A."/>
            <person name="Denarie J."/>
            <person name="Dixon R.A."/>
            <person name="May G.D."/>
            <person name="Schwartz D.C."/>
            <person name="Rogers J."/>
            <person name="Quetier F."/>
            <person name="Town C.D."/>
            <person name="Roe B.A."/>
        </authorList>
    </citation>
    <scope>NUCLEOTIDE SEQUENCE [LARGE SCALE GENOMIC DNA]</scope>
    <source>
        <strain evidence="2">A17</strain>
        <strain evidence="3 4">cv. Jemalong A17</strain>
    </source>
</reference>
<proteinExistence type="predicted"/>
<dbReference type="EnsemblPlants" id="KEH19854">
    <property type="protein sequence ID" value="KEH19854"/>
    <property type="gene ID" value="MTR_8g469510"/>
</dbReference>
<keyword evidence="2" id="KW-0378">Hydrolase</keyword>
<evidence type="ECO:0000313" key="2">
    <source>
        <dbReference type="EMBL" id="KEH19854.1"/>
    </source>
</evidence>
<dbReference type="Gene3D" id="2.40.50.140">
    <property type="entry name" value="Nucleic acid-binding proteins"/>
    <property type="match status" value="1"/>
</dbReference>
<dbReference type="EMBL" id="CM001224">
    <property type="protein sequence ID" value="KEH19854.1"/>
    <property type="molecule type" value="Genomic_DNA"/>
</dbReference>
<evidence type="ECO:0000313" key="4">
    <source>
        <dbReference type="Proteomes" id="UP000002051"/>
    </source>
</evidence>
<feature type="domain" description="Replication protein A 70 kDa DNA-binding subunit B/D first OB fold" evidence="1">
    <location>
        <begin position="3"/>
        <end position="84"/>
    </location>
</feature>
<accession>A0A072TQV3</accession>
<dbReference type="Pfam" id="PF02721">
    <property type="entry name" value="DUF223"/>
    <property type="match status" value="1"/>
</dbReference>
<keyword evidence="2" id="KW-0347">Helicase</keyword>
<dbReference type="InterPro" id="IPR012340">
    <property type="entry name" value="NA-bd_OB-fold"/>
</dbReference>
<evidence type="ECO:0000259" key="1">
    <source>
        <dbReference type="Pfam" id="PF02721"/>
    </source>
</evidence>
<dbReference type="Proteomes" id="UP000002051">
    <property type="component" value="Chromosome 8"/>
</dbReference>
<dbReference type="AlphaFoldDB" id="A0A072TQV3"/>
<gene>
    <name evidence="2" type="ordered locus">MTR_8g469510</name>
</gene>
<dbReference type="SUPFAM" id="SSF50249">
    <property type="entry name" value="Nucleic acid-binding proteins"/>
    <property type="match status" value="1"/>
</dbReference>